<dbReference type="SUPFAM" id="SSF52540">
    <property type="entry name" value="P-loop containing nucleoside triphosphate hydrolases"/>
    <property type="match status" value="1"/>
</dbReference>
<evidence type="ECO:0000313" key="4">
    <source>
        <dbReference type="EMBL" id="CAL6049507.1"/>
    </source>
</evidence>
<evidence type="ECO:0000256" key="2">
    <source>
        <dbReference type="SAM" id="MobiDB-lite"/>
    </source>
</evidence>
<accession>A0AA86NX57</accession>
<keyword evidence="5" id="KW-1185">Reference proteome</keyword>
<dbReference type="EMBL" id="CAXDID020000180">
    <property type="protein sequence ID" value="CAL6049507.1"/>
    <property type="molecule type" value="Genomic_DNA"/>
</dbReference>
<proteinExistence type="predicted"/>
<reference evidence="4 5" key="2">
    <citation type="submission" date="2024-07" db="EMBL/GenBank/DDBJ databases">
        <authorList>
            <person name="Akdeniz Z."/>
        </authorList>
    </citation>
    <scope>NUCLEOTIDE SEQUENCE [LARGE SCALE GENOMIC DNA]</scope>
</reference>
<gene>
    <name evidence="3" type="ORF">HINF_LOCUS15298</name>
    <name evidence="4" type="ORF">HINF_LOCUS43361</name>
</gene>
<sequence>MHVEKLEPAGQYFVKHARHASQPKNYLNFREAGVNKDAFDAQQQLLQFLQQESLEEQRINFLAMQARQQTATASTNKQLYVKELEQENEIRHKLLYQRAQYAIQQFLQKSQMHMDRYVQVREADIQQRLDEQAEAETTQAERASKQNAVIAQYIDNNTLLKPIHEFLNKVDEQLTTDIFKYEDFKQYFGSAQIQDELKRISALQLTQVKEIELQQAVSQFSAFISSVLTKSNQTLFEAPSIDASSYPFPEPVDKCTDYFKLESFTKFQDFISFLKLASTLTEAYVNNNSNTVSYFQNELVDKLINTNGFKNEEQLIKEAWFMFKQFEQQSPVRQNDNTSTDEKPKSKQSKQRVKDEPVVVVQDLEPDYTVKTKYINLTGTKVIIVIGCRNSGKTRFTQQLVEQIKTQLKENDYQIEDELAIEVVNPSSVQHMKSILEDKITQSLSTPRYIIIDGAPVFNPEEINTLTRKLVEEQQQFIDGVIETKLRTAFPSRYVVKEPETKDVKTNAKAPVVKVETVPKPKLTTDYSGIFRIFALENSYEEFLNNQFGRIFKEQVELLEYENDFDALVDAQLESKLTFEIPKNQNFAAEFDLFEQFIRELGEYFDQRMFGIQFRPIADDRVLQKVDIFGVEQYVSQIASQILRNTFLLDFPTLTQARLNQKFMFKTCANLKIEFNTKITEYAAKQQEILDKMDPKKLKALQQAQSKEKKPAPVEYQIYDAPVIQKLKQQQDLLIRYEQQLNQLNESFQTLSEYSLKSVLVASFVQQQTTCKQVTSLQTQFSQLLTNQIQTNFQSLIDYQHSMQANLKTQDIVVGDYLVLIDRTLQESLQLVQKLYQSISSELKQQASDAVQLNKKLPLATIQQINNVIKQNLSAQKADVTITTDAQFVLVQFFQRVQQARVVVQQFAAVRNSALALLFATQASVAQCDFIYSDAQKSLLNAKTLKAFEPQIQFFDGSNFASAQIDLVLAGADMSVDRYLDAIEQILTKVQSTTFNQAINASGDPVKIDLQVLAPTFNLIDSELGSKIKQELQKIKTDLQQFTGCVAEGLKTQQIELEKNFAKAGQICVGLGQKLVEKVGKVIVTGVSITDEGVELEIE</sequence>
<dbReference type="EMBL" id="CATOUU010000384">
    <property type="protein sequence ID" value="CAI9927653.1"/>
    <property type="molecule type" value="Genomic_DNA"/>
</dbReference>
<comment type="caution">
    <text evidence="3">The sequence shown here is derived from an EMBL/GenBank/DDBJ whole genome shotgun (WGS) entry which is preliminary data.</text>
</comment>
<feature type="coiled-coil region" evidence="1">
    <location>
        <begin position="727"/>
        <end position="754"/>
    </location>
</feature>
<evidence type="ECO:0000256" key="1">
    <source>
        <dbReference type="SAM" id="Coils"/>
    </source>
</evidence>
<dbReference type="Proteomes" id="UP001642409">
    <property type="component" value="Unassembled WGS sequence"/>
</dbReference>
<name>A0AA86NX57_9EUKA</name>
<feature type="compositionally biased region" description="Polar residues" evidence="2">
    <location>
        <begin position="329"/>
        <end position="338"/>
    </location>
</feature>
<keyword evidence="1" id="KW-0175">Coiled coil</keyword>
<reference evidence="3" key="1">
    <citation type="submission" date="2023-06" db="EMBL/GenBank/DDBJ databases">
        <authorList>
            <person name="Kurt Z."/>
        </authorList>
    </citation>
    <scope>NUCLEOTIDE SEQUENCE</scope>
</reference>
<feature type="region of interest" description="Disordered" evidence="2">
    <location>
        <begin position="329"/>
        <end position="354"/>
    </location>
</feature>
<evidence type="ECO:0000313" key="5">
    <source>
        <dbReference type="Proteomes" id="UP001642409"/>
    </source>
</evidence>
<dbReference type="AlphaFoldDB" id="A0AA86NX57"/>
<dbReference type="InterPro" id="IPR027417">
    <property type="entry name" value="P-loop_NTPase"/>
</dbReference>
<organism evidence="3">
    <name type="scientific">Hexamita inflata</name>
    <dbReference type="NCBI Taxonomy" id="28002"/>
    <lineage>
        <taxon>Eukaryota</taxon>
        <taxon>Metamonada</taxon>
        <taxon>Diplomonadida</taxon>
        <taxon>Hexamitidae</taxon>
        <taxon>Hexamitinae</taxon>
        <taxon>Hexamita</taxon>
    </lineage>
</organism>
<evidence type="ECO:0000313" key="3">
    <source>
        <dbReference type="EMBL" id="CAI9927653.1"/>
    </source>
</evidence>
<protein>
    <submittedName>
        <fullName evidence="3">Uncharacterized protein</fullName>
    </submittedName>
</protein>